<dbReference type="CDD" id="cd20543">
    <property type="entry name" value="CYCLIN_AtCycD-like_rpt1"/>
    <property type="match status" value="1"/>
</dbReference>
<proteinExistence type="inferred from homology"/>
<evidence type="ECO:0000256" key="2">
    <source>
        <dbReference type="ARBA" id="ARBA00022618"/>
    </source>
</evidence>
<dbReference type="FunFam" id="1.10.472.10:FF:000060">
    <property type="entry name" value="D6-type cyclin"/>
    <property type="match status" value="1"/>
</dbReference>
<dbReference type="OrthoDB" id="5590282at2759"/>
<feature type="domain" description="Cyclin C-terminal" evidence="7">
    <location>
        <begin position="166"/>
        <end position="265"/>
    </location>
</feature>
<gene>
    <name evidence="8" type="ORF">HRI_004020200</name>
</gene>
<organism evidence="8 9">
    <name type="scientific">Hibiscus trionum</name>
    <name type="common">Flower of an hour</name>
    <dbReference type="NCBI Taxonomy" id="183268"/>
    <lineage>
        <taxon>Eukaryota</taxon>
        <taxon>Viridiplantae</taxon>
        <taxon>Streptophyta</taxon>
        <taxon>Embryophyta</taxon>
        <taxon>Tracheophyta</taxon>
        <taxon>Spermatophyta</taxon>
        <taxon>Magnoliopsida</taxon>
        <taxon>eudicotyledons</taxon>
        <taxon>Gunneridae</taxon>
        <taxon>Pentapetalae</taxon>
        <taxon>rosids</taxon>
        <taxon>malvids</taxon>
        <taxon>Malvales</taxon>
        <taxon>Malvaceae</taxon>
        <taxon>Malvoideae</taxon>
        <taxon>Hibiscus</taxon>
    </lineage>
</organism>
<dbReference type="Gene3D" id="1.10.472.10">
    <property type="entry name" value="Cyclin-like"/>
    <property type="match status" value="2"/>
</dbReference>
<feature type="domain" description="Cyclin-like" evidence="6">
    <location>
        <begin position="64"/>
        <end position="157"/>
    </location>
</feature>
<keyword evidence="9" id="KW-1185">Reference proteome</keyword>
<dbReference type="GO" id="GO:0048316">
    <property type="term" value="P:seed development"/>
    <property type="evidence" value="ECO:0007669"/>
    <property type="project" value="UniProtKB-ARBA"/>
</dbReference>
<sequence length="269" mass="30986">MSSSNSSNNGRKPFLPTLPLSDQDLFWDDEELLSMFSTETRIDPFGVFNIDGYFPSIARCEAVEIVFKVNAFHGFTALTAVLAVNYLDKFLTSFRFQRDINNNNKPWLIHLVAIACLSLAAKVEEIHVPLLLDLQVDEAKYVFEAKTIQRMEFLILSTLKWKMHPITPLSFLNHIIRRLGLKTPLHWEFLKRCEQLLLCVISDSKSIHYLPSVLATATMMHVIDQIEPFTPIDYQDQLLSVLKIEKETVNECYKLIVEVSKRPQNNNIN</sequence>
<evidence type="ECO:0000256" key="5">
    <source>
        <dbReference type="RuleBase" id="RU000383"/>
    </source>
</evidence>
<dbReference type="SUPFAM" id="SSF47954">
    <property type="entry name" value="Cyclin-like"/>
    <property type="match status" value="2"/>
</dbReference>
<comment type="caution">
    <text evidence="8">The sequence shown here is derived from an EMBL/GenBank/DDBJ whole genome shotgun (WGS) entry which is preliminary data.</text>
</comment>
<dbReference type="SMART" id="SM00385">
    <property type="entry name" value="CYCLIN"/>
    <property type="match status" value="1"/>
</dbReference>
<dbReference type="GO" id="GO:0010444">
    <property type="term" value="P:guard mother cell differentiation"/>
    <property type="evidence" value="ECO:0007669"/>
    <property type="project" value="UniProtKB-ARBA"/>
</dbReference>
<evidence type="ECO:0000259" key="6">
    <source>
        <dbReference type="SMART" id="SM00385"/>
    </source>
</evidence>
<dbReference type="InterPro" id="IPR004367">
    <property type="entry name" value="Cyclin_C-dom"/>
</dbReference>
<dbReference type="InterPro" id="IPR036915">
    <property type="entry name" value="Cyclin-like_sf"/>
</dbReference>
<reference evidence="8" key="1">
    <citation type="submission" date="2023-05" db="EMBL/GenBank/DDBJ databases">
        <title>Genome and transcriptome analyses reveal genes involved in the formation of fine ridges on petal epidermal cells in Hibiscus trionum.</title>
        <authorList>
            <person name="Koshimizu S."/>
            <person name="Masuda S."/>
            <person name="Ishii T."/>
            <person name="Shirasu K."/>
            <person name="Hoshino A."/>
            <person name="Arita M."/>
        </authorList>
    </citation>
    <scope>NUCLEOTIDE SEQUENCE</scope>
    <source>
        <strain evidence="8">Hamamatsu line</strain>
    </source>
</reference>
<keyword evidence="3 5" id="KW-0195">Cyclin</keyword>
<dbReference type="GO" id="GO:0051301">
    <property type="term" value="P:cell division"/>
    <property type="evidence" value="ECO:0007669"/>
    <property type="project" value="UniProtKB-KW"/>
</dbReference>
<accession>A0A9W7IX22</accession>
<keyword evidence="2" id="KW-0132">Cell division</keyword>
<dbReference type="SMART" id="SM01332">
    <property type="entry name" value="Cyclin_C"/>
    <property type="match status" value="1"/>
</dbReference>
<evidence type="ECO:0000256" key="4">
    <source>
        <dbReference type="ARBA" id="ARBA00023306"/>
    </source>
</evidence>
<dbReference type="AlphaFoldDB" id="A0A9W7IX22"/>
<dbReference type="Proteomes" id="UP001165190">
    <property type="component" value="Unassembled WGS sequence"/>
</dbReference>
<evidence type="ECO:0000313" key="9">
    <source>
        <dbReference type="Proteomes" id="UP001165190"/>
    </source>
</evidence>
<evidence type="ECO:0000256" key="3">
    <source>
        <dbReference type="ARBA" id="ARBA00023127"/>
    </source>
</evidence>
<dbReference type="InterPro" id="IPR013763">
    <property type="entry name" value="Cyclin-like_dom"/>
</dbReference>
<keyword evidence="4" id="KW-0131">Cell cycle</keyword>
<dbReference type="CDD" id="cd20544">
    <property type="entry name" value="CYCLIN_AtCycD-like_rpt2"/>
    <property type="match status" value="1"/>
</dbReference>
<dbReference type="FunFam" id="1.10.472.10:FF:000070">
    <property type="entry name" value="CYCLIN D32"/>
    <property type="match status" value="1"/>
</dbReference>
<name>A0A9W7IX22_HIBTR</name>
<dbReference type="PANTHER" id="PTHR10177">
    <property type="entry name" value="CYCLINS"/>
    <property type="match status" value="1"/>
</dbReference>
<evidence type="ECO:0000313" key="8">
    <source>
        <dbReference type="EMBL" id="GMJ03510.1"/>
    </source>
</evidence>
<evidence type="ECO:0000256" key="1">
    <source>
        <dbReference type="ARBA" id="ARBA00009065"/>
    </source>
</evidence>
<dbReference type="InterPro" id="IPR006671">
    <property type="entry name" value="Cyclin_N"/>
</dbReference>
<protein>
    <submittedName>
        <fullName evidence="8">CYCLIN D31</fullName>
    </submittedName>
</protein>
<dbReference type="Pfam" id="PF02984">
    <property type="entry name" value="Cyclin_C"/>
    <property type="match status" value="1"/>
</dbReference>
<evidence type="ECO:0000259" key="7">
    <source>
        <dbReference type="SMART" id="SM01332"/>
    </source>
</evidence>
<dbReference type="Pfam" id="PF00134">
    <property type="entry name" value="Cyclin_N"/>
    <property type="match status" value="1"/>
</dbReference>
<comment type="similarity">
    <text evidence="1">Belongs to the cyclin family. Cyclin D subfamily.</text>
</comment>
<dbReference type="InterPro" id="IPR039361">
    <property type="entry name" value="Cyclin"/>
</dbReference>
<dbReference type="EMBL" id="BSYR01000037">
    <property type="protein sequence ID" value="GMJ03510.1"/>
    <property type="molecule type" value="Genomic_DNA"/>
</dbReference>